<keyword evidence="4" id="KW-0472">Membrane</keyword>
<evidence type="ECO:0000313" key="7">
    <source>
        <dbReference type="Proteomes" id="UP001409291"/>
    </source>
</evidence>
<evidence type="ECO:0000256" key="1">
    <source>
        <dbReference type="ARBA" id="ARBA00000085"/>
    </source>
</evidence>
<accession>A0ABV0BWB3</accession>
<dbReference type="EMBL" id="JBDJNQ010000008">
    <property type="protein sequence ID" value="MEN5378872.1"/>
    <property type="molecule type" value="Genomic_DNA"/>
</dbReference>
<name>A0ABV0BWB3_9SPHI</name>
<comment type="catalytic activity">
    <reaction evidence="1">
        <text>ATP + protein L-histidine = ADP + protein N-phospho-L-histidine.</text>
        <dbReference type="EC" id="2.7.13.3"/>
    </reaction>
</comment>
<dbReference type="RefSeq" id="WP_346581735.1">
    <property type="nucleotide sequence ID" value="NZ_JBDJLH010000017.1"/>
</dbReference>
<evidence type="ECO:0000256" key="3">
    <source>
        <dbReference type="ARBA" id="ARBA00022553"/>
    </source>
</evidence>
<evidence type="ECO:0000313" key="6">
    <source>
        <dbReference type="EMBL" id="MEN5378872.1"/>
    </source>
</evidence>
<feature type="transmembrane region" description="Helical" evidence="4">
    <location>
        <begin position="7"/>
        <end position="28"/>
    </location>
</feature>
<dbReference type="InterPro" id="IPR004358">
    <property type="entry name" value="Sig_transdc_His_kin-like_C"/>
</dbReference>
<evidence type="ECO:0000256" key="4">
    <source>
        <dbReference type="SAM" id="Phobius"/>
    </source>
</evidence>
<proteinExistence type="predicted"/>
<dbReference type="CDD" id="cd00075">
    <property type="entry name" value="HATPase"/>
    <property type="match status" value="1"/>
</dbReference>
<dbReference type="Gene3D" id="1.10.287.130">
    <property type="match status" value="1"/>
</dbReference>
<protein>
    <recommendedName>
        <fullName evidence="2">histidine kinase</fullName>
        <ecNumber evidence="2">2.7.13.3</ecNumber>
    </recommendedName>
</protein>
<dbReference type="SMART" id="SM00387">
    <property type="entry name" value="HATPase_c"/>
    <property type="match status" value="1"/>
</dbReference>
<dbReference type="InterPro" id="IPR036890">
    <property type="entry name" value="HATPase_C_sf"/>
</dbReference>
<dbReference type="Pfam" id="PF02518">
    <property type="entry name" value="HATPase_c"/>
    <property type="match status" value="1"/>
</dbReference>
<dbReference type="PROSITE" id="PS50109">
    <property type="entry name" value="HIS_KIN"/>
    <property type="match status" value="1"/>
</dbReference>
<dbReference type="EC" id="2.7.13.3" evidence="2"/>
<dbReference type="CDD" id="cd00082">
    <property type="entry name" value="HisKA"/>
    <property type="match status" value="1"/>
</dbReference>
<evidence type="ECO:0000259" key="5">
    <source>
        <dbReference type="PROSITE" id="PS50109"/>
    </source>
</evidence>
<dbReference type="InterPro" id="IPR005467">
    <property type="entry name" value="His_kinase_dom"/>
</dbReference>
<dbReference type="PANTHER" id="PTHR43547:SF2">
    <property type="entry name" value="HYBRID SIGNAL TRANSDUCTION HISTIDINE KINASE C"/>
    <property type="match status" value="1"/>
</dbReference>
<gene>
    <name evidence="6" type="ORF">ABE541_16540</name>
</gene>
<keyword evidence="4" id="KW-0812">Transmembrane</keyword>
<dbReference type="SUPFAM" id="SSF55874">
    <property type="entry name" value="ATPase domain of HSP90 chaperone/DNA topoisomerase II/histidine kinase"/>
    <property type="match status" value="1"/>
</dbReference>
<comment type="caution">
    <text evidence="6">The sequence shown here is derived from an EMBL/GenBank/DDBJ whole genome shotgun (WGS) entry which is preliminary data.</text>
</comment>
<feature type="transmembrane region" description="Helical" evidence="4">
    <location>
        <begin position="253"/>
        <end position="277"/>
    </location>
</feature>
<keyword evidence="7" id="KW-1185">Reference proteome</keyword>
<dbReference type="InterPro" id="IPR036097">
    <property type="entry name" value="HisK_dim/P_sf"/>
</dbReference>
<keyword evidence="4" id="KW-1133">Transmembrane helix</keyword>
<dbReference type="PRINTS" id="PR00344">
    <property type="entry name" value="BCTRLSENSOR"/>
</dbReference>
<reference evidence="6 7" key="1">
    <citation type="submission" date="2024-04" db="EMBL/GenBank/DDBJ databases">
        <title>WGS of bacteria from Torrens River.</title>
        <authorList>
            <person name="Wyrsch E.R."/>
            <person name="Drigo B."/>
        </authorList>
    </citation>
    <scope>NUCLEOTIDE SEQUENCE [LARGE SCALE GENOMIC DNA]</scope>
    <source>
        <strain evidence="6 7">TWI391</strain>
    </source>
</reference>
<dbReference type="PANTHER" id="PTHR43547">
    <property type="entry name" value="TWO-COMPONENT HISTIDINE KINASE"/>
    <property type="match status" value="1"/>
</dbReference>
<dbReference type="InterPro" id="IPR003661">
    <property type="entry name" value="HisK_dim/P_dom"/>
</dbReference>
<keyword evidence="6" id="KW-0808">Transferase</keyword>
<dbReference type="Pfam" id="PF00512">
    <property type="entry name" value="HisKA"/>
    <property type="match status" value="1"/>
</dbReference>
<evidence type="ECO:0000256" key="2">
    <source>
        <dbReference type="ARBA" id="ARBA00012438"/>
    </source>
</evidence>
<keyword evidence="6" id="KW-0418">Kinase</keyword>
<keyword evidence="3" id="KW-0597">Phosphoprotein</keyword>
<dbReference type="SUPFAM" id="SSF47384">
    <property type="entry name" value="Homodimeric domain of signal transducing histidine kinase"/>
    <property type="match status" value="1"/>
</dbReference>
<feature type="domain" description="Histidine kinase" evidence="5">
    <location>
        <begin position="292"/>
        <end position="509"/>
    </location>
</feature>
<dbReference type="SMART" id="SM00388">
    <property type="entry name" value="HisKA"/>
    <property type="match status" value="1"/>
</dbReference>
<dbReference type="GO" id="GO:0016301">
    <property type="term" value="F:kinase activity"/>
    <property type="evidence" value="ECO:0007669"/>
    <property type="project" value="UniProtKB-KW"/>
</dbReference>
<dbReference type="Gene3D" id="3.30.565.10">
    <property type="entry name" value="Histidine kinase-like ATPase, C-terminal domain"/>
    <property type="match status" value="1"/>
</dbReference>
<dbReference type="Proteomes" id="UP001409291">
    <property type="component" value="Unassembled WGS sequence"/>
</dbReference>
<dbReference type="InterPro" id="IPR003594">
    <property type="entry name" value="HATPase_dom"/>
</dbReference>
<sequence length="511" mass="57884">MKKKLKLILFLVLAGGIGIILILGTWLYGSYHERMQLFIASAEQSLYQAIYETSEVKKRTDKINHTIPFQLLDSDTKGLLVDKIVARFPEVPQQELEKLFAGIHDTHLPTVSSTKANLMVGRTGVVARTMSINTPLKLFDREKHRDIIAPLFNYPGNIADQKSIDLIKTTFQNNLKAKGIDATYDIKVVTALEHNALASSLTSGTQLPNYNAVGQPSLQSSSAKLGPAYQTEKKYMTVKFLNSWQFFFYNLSWQLMISLMILWAVFGSFIYLFHTLLKQNKLGVLRKAFVNNLTHELRTPVTTVSVALQALEDSNDQVSDKIRLYDIAREELEHLSCMIDKVLQIAEDEHLITKKLIFEEYDLIALIDKCVSSARLHNHQDNIKIIFTPQYETLFLYGDSHHMRNVITNLIENAIKYGADQVQVYLQVAKEDQVTLSVQDNGIGIKSAYHEQVFEPFFRVPQGDLYTVKGFGLGLAYVQQIVNQHGGSIKLKSELHEGSTFTVTIPKKIKK</sequence>
<organism evidence="6 7">
    <name type="scientific">Sphingobacterium kitahiroshimense</name>
    <dbReference type="NCBI Taxonomy" id="470446"/>
    <lineage>
        <taxon>Bacteria</taxon>
        <taxon>Pseudomonadati</taxon>
        <taxon>Bacteroidota</taxon>
        <taxon>Sphingobacteriia</taxon>
        <taxon>Sphingobacteriales</taxon>
        <taxon>Sphingobacteriaceae</taxon>
        <taxon>Sphingobacterium</taxon>
    </lineage>
</organism>